<evidence type="ECO:0000313" key="3">
    <source>
        <dbReference type="EMBL" id="VFT77640.1"/>
    </source>
</evidence>
<sequence length="250" mass="28082">MEAAATKHRPATTSKSTLGRAHRPTSNSSPPAPQPWVLTIEFASTCIHLTMNTRSWSEDFTVVLPFGHTDLLQPQHMRSWSMCDDMLYSSDDGGSDATLSNQFLPQATSAAEKCGYRTGKCFNVRTLKRNGKYHKLCEAHREKANLNQKKLDRKKRMRRFSPYEAPAMDECEEEDEKMAPMASPTSLDQGPVHFGFDEVEFFCDLMAHQHPDPCVVDSLDAVKEEEDAAVDEPPSLAKDEVLNFMQALLV</sequence>
<dbReference type="AlphaFoldDB" id="A0A485K2R2"/>
<feature type="compositionally biased region" description="Basic residues" evidence="1">
    <location>
        <begin position="1"/>
        <end position="10"/>
    </location>
</feature>
<name>A0A485K2R2_9STRA</name>
<reference evidence="2" key="2">
    <citation type="submission" date="2019-06" db="EMBL/GenBank/DDBJ databases">
        <title>Genomics analysis of Aphanomyces spp. identifies a new class of oomycete effector associated with host adaptation.</title>
        <authorList>
            <person name="Gaulin E."/>
        </authorList>
    </citation>
    <scope>NUCLEOTIDE SEQUENCE</scope>
    <source>
        <strain evidence="2">CBS 578.67</strain>
    </source>
</reference>
<proteinExistence type="predicted"/>
<protein>
    <submittedName>
        <fullName evidence="3">Aste57867_415 protein</fullName>
    </submittedName>
</protein>
<dbReference type="OrthoDB" id="67672at2759"/>
<dbReference type="EMBL" id="CAADRA010000020">
    <property type="protein sequence ID" value="VFT77640.1"/>
    <property type="molecule type" value="Genomic_DNA"/>
</dbReference>
<feature type="region of interest" description="Disordered" evidence="1">
    <location>
        <begin position="1"/>
        <end position="34"/>
    </location>
</feature>
<organism evidence="3 4">
    <name type="scientific">Aphanomyces stellatus</name>
    <dbReference type="NCBI Taxonomy" id="120398"/>
    <lineage>
        <taxon>Eukaryota</taxon>
        <taxon>Sar</taxon>
        <taxon>Stramenopiles</taxon>
        <taxon>Oomycota</taxon>
        <taxon>Saprolegniomycetes</taxon>
        <taxon>Saprolegniales</taxon>
        <taxon>Verrucalvaceae</taxon>
        <taxon>Aphanomyces</taxon>
    </lineage>
</organism>
<dbReference type="EMBL" id="VJMH01000020">
    <property type="protein sequence ID" value="KAF0720296.1"/>
    <property type="molecule type" value="Genomic_DNA"/>
</dbReference>
<evidence type="ECO:0000256" key="1">
    <source>
        <dbReference type="SAM" id="MobiDB-lite"/>
    </source>
</evidence>
<keyword evidence="4" id="KW-1185">Reference proteome</keyword>
<accession>A0A485K2R2</accession>
<gene>
    <name evidence="3" type="primary">Aste57867_415</name>
    <name evidence="2" type="ORF">As57867_000414</name>
    <name evidence="3" type="ORF">ASTE57867_415</name>
</gene>
<dbReference type="Proteomes" id="UP000332933">
    <property type="component" value="Unassembled WGS sequence"/>
</dbReference>
<evidence type="ECO:0000313" key="4">
    <source>
        <dbReference type="Proteomes" id="UP000332933"/>
    </source>
</evidence>
<reference evidence="3 4" key="1">
    <citation type="submission" date="2019-03" db="EMBL/GenBank/DDBJ databases">
        <authorList>
            <person name="Gaulin E."/>
            <person name="Dumas B."/>
        </authorList>
    </citation>
    <scope>NUCLEOTIDE SEQUENCE [LARGE SCALE GENOMIC DNA]</scope>
    <source>
        <strain evidence="3">CBS 568.67</strain>
    </source>
</reference>
<evidence type="ECO:0000313" key="2">
    <source>
        <dbReference type="EMBL" id="KAF0720296.1"/>
    </source>
</evidence>